<sequence length="234" mass="26379">MPLPPALLARLKRRGIIQNEAKENVEEVFAENYDDTEPPKSDTTRIADHTAASGLRLSDPELAKNNVNAIPVFEDGYLVHECAECPNQQNPYHTCSVYCFDRYGRRQFKPDSSLQKRKERMLRRYPLPSHWIEVGDPVSHRFYYWNTKTDDVCWLSPLHPRAKITAPASIIKSKRLAERDRAAAAAGLASAAIRAAEVAEEISGGPSNNSIKKRSIAPTNIFTLNSIMDKTRFV</sequence>
<gene>
    <name evidence="2" type="ORF">PXEA_LOCUS17070</name>
</gene>
<protein>
    <recommendedName>
        <fullName evidence="1">WW domain-containing protein</fullName>
    </recommendedName>
</protein>
<organism evidence="2 3">
    <name type="scientific">Protopolystoma xenopodis</name>
    <dbReference type="NCBI Taxonomy" id="117903"/>
    <lineage>
        <taxon>Eukaryota</taxon>
        <taxon>Metazoa</taxon>
        <taxon>Spiralia</taxon>
        <taxon>Lophotrochozoa</taxon>
        <taxon>Platyhelminthes</taxon>
        <taxon>Monogenea</taxon>
        <taxon>Polyopisthocotylea</taxon>
        <taxon>Polystomatidea</taxon>
        <taxon>Polystomatidae</taxon>
        <taxon>Protopolystoma</taxon>
    </lineage>
</organism>
<accession>A0A3S5A9Q8</accession>
<dbReference type="Proteomes" id="UP000784294">
    <property type="component" value="Unassembled WGS sequence"/>
</dbReference>
<evidence type="ECO:0000313" key="2">
    <source>
        <dbReference type="EMBL" id="VEL23630.1"/>
    </source>
</evidence>
<dbReference type="InterPro" id="IPR001202">
    <property type="entry name" value="WW_dom"/>
</dbReference>
<dbReference type="EMBL" id="CAAALY010062960">
    <property type="protein sequence ID" value="VEL23630.1"/>
    <property type="molecule type" value="Genomic_DNA"/>
</dbReference>
<dbReference type="SUPFAM" id="SSF51045">
    <property type="entry name" value="WW domain"/>
    <property type="match status" value="1"/>
</dbReference>
<evidence type="ECO:0000259" key="1">
    <source>
        <dbReference type="PROSITE" id="PS50020"/>
    </source>
</evidence>
<keyword evidence="3" id="KW-1185">Reference proteome</keyword>
<dbReference type="OrthoDB" id="42462at2759"/>
<dbReference type="Gene3D" id="2.20.70.10">
    <property type="match status" value="1"/>
</dbReference>
<dbReference type="AlphaFoldDB" id="A0A3S5A9Q8"/>
<dbReference type="InterPro" id="IPR036020">
    <property type="entry name" value="WW_dom_sf"/>
</dbReference>
<name>A0A3S5A9Q8_9PLAT</name>
<feature type="domain" description="WW" evidence="1">
    <location>
        <begin position="125"/>
        <end position="159"/>
    </location>
</feature>
<proteinExistence type="predicted"/>
<dbReference type="PROSITE" id="PS50020">
    <property type="entry name" value="WW_DOMAIN_2"/>
    <property type="match status" value="1"/>
</dbReference>
<reference evidence="2" key="1">
    <citation type="submission" date="2018-11" db="EMBL/GenBank/DDBJ databases">
        <authorList>
            <consortium name="Pathogen Informatics"/>
        </authorList>
    </citation>
    <scope>NUCLEOTIDE SEQUENCE</scope>
</reference>
<comment type="caution">
    <text evidence="2">The sequence shown here is derived from an EMBL/GenBank/DDBJ whole genome shotgun (WGS) entry which is preliminary data.</text>
</comment>
<evidence type="ECO:0000313" key="3">
    <source>
        <dbReference type="Proteomes" id="UP000784294"/>
    </source>
</evidence>